<dbReference type="EMBL" id="BPLR01007711">
    <property type="protein sequence ID" value="GIY19067.1"/>
    <property type="molecule type" value="Genomic_DNA"/>
</dbReference>
<comment type="caution">
    <text evidence="2">The sequence shown here is derived from an EMBL/GenBank/DDBJ whole genome shotgun (WGS) entry which is preliminary data.</text>
</comment>
<protein>
    <submittedName>
        <fullName evidence="2">Uncharacterized protein</fullName>
    </submittedName>
</protein>
<keyword evidence="3" id="KW-1185">Reference proteome</keyword>
<dbReference type="Proteomes" id="UP001054945">
    <property type="component" value="Unassembled WGS sequence"/>
</dbReference>
<reference evidence="2 3" key="1">
    <citation type="submission" date="2021-06" db="EMBL/GenBank/DDBJ databases">
        <title>Caerostris extrusa draft genome.</title>
        <authorList>
            <person name="Kono N."/>
            <person name="Arakawa K."/>
        </authorList>
    </citation>
    <scope>NUCLEOTIDE SEQUENCE [LARGE SCALE GENOMIC DNA]</scope>
</reference>
<gene>
    <name evidence="2" type="ORF">CEXT_20911</name>
</gene>
<accession>A0AAV4RF37</accession>
<name>A0AAV4RF37_CAEEX</name>
<evidence type="ECO:0000313" key="2">
    <source>
        <dbReference type="EMBL" id="GIY19067.1"/>
    </source>
</evidence>
<dbReference type="AlphaFoldDB" id="A0AAV4RF37"/>
<organism evidence="2 3">
    <name type="scientific">Caerostris extrusa</name>
    <name type="common">Bark spider</name>
    <name type="synonym">Caerostris bankana</name>
    <dbReference type="NCBI Taxonomy" id="172846"/>
    <lineage>
        <taxon>Eukaryota</taxon>
        <taxon>Metazoa</taxon>
        <taxon>Ecdysozoa</taxon>
        <taxon>Arthropoda</taxon>
        <taxon>Chelicerata</taxon>
        <taxon>Arachnida</taxon>
        <taxon>Araneae</taxon>
        <taxon>Araneomorphae</taxon>
        <taxon>Entelegynae</taxon>
        <taxon>Araneoidea</taxon>
        <taxon>Araneidae</taxon>
        <taxon>Caerostris</taxon>
    </lineage>
</organism>
<evidence type="ECO:0000256" key="1">
    <source>
        <dbReference type="SAM" id="MobiDB-lite"/>
    </source>
</evidence>
<sequence length="100" mass="11600">MVIKSASSSKQQNEIQNSSYNSANRKCVTKSLTLRCFKEGNSETFNFQPGNLSLSFTFTINFRINSGRLRRIVSRVGSSFRHFSFRASVEKRKDKKRYFD</sequence>
<proteinExistence type="predicted"/>
<feature type="region of interest" description="Disordered" evidence="1">
    <location>
        <begin position="1"/>
        <end position="20"/>
    </location>
</feature>
<evidence type="ECO:0000313" key="3">
    <source>
        <dbReference type="Proteomes" id="UP001054945"/>
    </source>
</evidence>